<proteinExistence type="predicted"/>
<feature type="region of interest" description="Disordered" evidence="1">
    <location>
        <begin position="124"/>
        <end position="162"/>
    </location>
</feature>
<organism evidence="3 4">
    <name type="scientific">Marasmius tenuissimus</name>
    <dbReference type="NCBI Taxonomy" id="585030"/>
    <lineage>
        <taxon>Eukaryota</taxon>
        <taxon>Fungi</taxon>
        <taxon>Dikarya</taxon>
        <taxon>Basidiomycota</taxon>
        <taxon>Agaricomycotina</taxon>
        <taxon>Agaricomycetes</taxon>
        <taxon>Agaricomycetidae</taxon>
        <taxon>Agaricales</taxon>
        <taxon>Marasmiineae</taxon>
        <taxon>Marasmiaceae</taxon>
        <taxon>Marasmius</taxon>
    </lineage>
</organism>
<reference evidence="3 4" key="1">
    <citation type="submission" date="2024-05" db="EMBL/GenBank/DDBJ databases">
        <title>A draft genome resource for the thread blight pathogen Marasmius tenuissimus strain MS-2.</title>
        <authorList>
            <person name="Yulfo-Soto G.E."/>
            <person name="Baruah I.K."/>
            <person name="Amoako-Attah I."/>
            <person name="Bukari Y."/>
            <person name="Meinhardt L.W."/>
            <person name="Bailey B.A."/>
            <person name="Cohen S.P."/>
        </authorList>
    </citation>
    <scope>NUCLEOTIDE SEQUENCE [LARGE SCALE GENOMIC DNA]</scope>
    <source>
        <strain evidence="3 4">MS-2</strain>
    </source>
</reference>
<feature type="compositionally biased region" description="Basic residues" evidence="1">
    <location>
        <begin position="136"/>
        <end position="162"/>
    </location>
</feature>
<name>A0ABR2ZF12_9AGAR</name>
<feature type="region of interest" description="Disordered" evidence="1">
    <location>
        <begin position="425"/>
        <end position="455"/>
    </location>
</feature>
<keyword evidence="4" id="KW-1185">Reference proteome</keyword>
<evidence type="ECO:0000256" key="2">
    <source>
        <dbReference type="SAM" id="SignalP"/>
    </source>
</evidence>
<comment type="caution">
    <text evidence="3">The sequence shown here is derived from an EMBL/GenBank/DDBJ whole genome shotgun (WGS) entry which is preliminary data.</text>
</comment>
<feature type="region of interest" description="Disordered" evidence="1">
    <location>
        <begin position="382"/>
        <end position="403"/>
    </location>
</feature>
<evidence type="ECO:0000256" key="1">
    <source>
        <dbReference type="SAM" id="MobiDB-lite"/>
    </source>
</evidence>
<evidence type="ECO:0000313" key="3">
    <source>
        <dbReference type="EMBL" id="KAL0059373.1"/>
    </source>
</evidence>
<dbReference type="Proteomes" id="UP001437256">
    <property type="component" value="Unassembled WGS sequence"/>
</dbReference>
<feature type="region of interest" description="Disordered" evidence="1">
    <location>
        <begin position="470"/>
        <end position="514"/>
    </location>
</feature>
<protein>
    <submittedName>
        <fullName evidence="3">Uncharacterized protein</fullName>
    </submittedName>
</protein>
<feature type="region of interest" description="Disordered" evidence="1">
    <location>
        <begin position="328"/>
        <end position="366"/>
    </location>
</feature>
<dbReference type="EMBL" id="JBBXMP010000230">
    <property type="protein sequence ID" value="KAL0059373.1"/>
    <property type="molecule type" value="Genomic_DNA"/>
</dbReference>
<keyword evidence="2" id="KW-0732">Signal</keyword>
<feature type="compositionally biased region" description="Acidic residues" evidence="1">
    <location>
        <begin position="335"/>
        <end position="348"/>
    </location>
</feature>
<sequence length="514" mass="54409">MVILTSRVALIAASLSLAAISNAPTAEGVAVPANRASEVTARHAPPREDAPLLHLPESAKAKVTLESNHRKGKTSRSLTSRDVKVHLMQHQPEDGSDPLIRVTLGDGDGIHLKRSGEQRFFHVRRSPTPFPDHEHGHRQHPGHHRRRSSLTRRAPPRRARPHPRSFMVAREPQVQGVPGQISLEDQEGKAYGWLVYNPSNKDVDASDKGTVWDLVPEPCPQDCEFEHCASFAIVDPSDINKSRCITYSTSSSQPQSLHGYHCFEKDRPSNEDEPTVHRSQIFGYDPATGVVQAIPMNDASSSTQPSRSVQRRQHGKLVTLVFHPYDESTRASSVDESDALSSDEDLEDSNSTSTLSSGSSTASTSTVIATSTTTLTVTVAADSASATSSSSNSVASSPSLTSRTTATTAVHTANALKVEVFSAPSSADSVVSSPSSSATTSVEASTSATVTPTTSVDGDVIASSVAAEYSSSYSSSSLASVTTDSTSVATNTDTTTSTTTDATATTTSTAAARK</sequence>
<feature type="signal peptide" evidence="2">
    <location>
        <begin position="1"/>
        <end position="18"/>
    </location>
</feature>
<gene>
    <name evidence="3" type="ORF">AAF712_013884</name>
</gene>
<accession>A0ABR2ZF12</accession>
<feature type="chain" id="PRO_5045602372" evidence="2">
    <location>
        <begin position="19"/>
        <end position="514"/>
    </location>
</feature>
<feature type="compositionally biased region" description="Low complexity" evidence="1">
    <location>
        <begin position="349"/>
        <end position="366"/>
    </location>
</feature>
<evidence type="ECO:0000313" key="4">
    <source>
        <dbReference type="Proteomes" id="UP001437256"/>
    </source>
</evidence>